<name>A0A0E9TH97_ANGAN</name>
<dbReference type="AlphaFoldDB" id="A0A0E9TH97"/>
<evidence type="ECO:0000313" key="1">
    <source>
        <dbReference type="EMBL" id="JAH52966.1"/>
    </source>
</evidence>
<dbReference type="EMBL" id="GBXM01055611">
    <property type="protein sequence ID" value="JAH52966.1"/>
    <property type="molecule type" value="Transcribed_RNA"/>
</dbReference>
<accession>A0A0E9TH97</accession>
<sequence>MYTVALDSLHHSLENFFQTR</sequence>
<protein>
    <submittedName>
        <fullName evidence="1">Uncharacterized protein</fullName>
    </submittedName>
</protein>
<proteinExistence type="predicted"/>
<reference evidence="1" key="2">
    <citation type="journal article" date="2015" name="Fish Shellfish Immunol.">
        <title>Early steps in the European eel (Anguilla anguilla)-Vibrio vulnificus interaction in the gills: Role of the RtxA13 toxin.</title>
        <authorList>
            <person name="Callol A."/>
            <person name="Pajuelo D."/>
            <person name="Ebbesson L."/>
            <person name="Teles M."/>
            <person name="MacKenzie S."/>
            <person name="Amaro C."/>
        </authorList>
    </citation>
    <scope>NUCLEOTIDE SEQUENCE</scope>
</reference>
<reference evidence="1" key="1">
    <citation type="submission" date="2014-11" db="EMBL/GenBank/DDBJ databases">
        <authorList>
            <person name="Amaro Gonzalez C."/>
        </authorList>
    </citation>
    <scope>NUCLEOTIDE SEQUENCE</scope>
</reference>
<organism evidence="1">
    <name type="scientific">Anguilla anguilla</name>
    <name type="common">European freshwater eel</name>
    <name type="synonym">Muraena anguilla</name>
    <dbReference type="NCBI Taxonomy" id="7936"/>
    <lineage>
        <taxon>Eukaryota</taxon>
        <taxon>Metazoa</taxon>
        <taxon>Chordata</taxon>
        <taxon>Craniata</taxon>
        <taxon>Vertebrata</taxon>
        <taxon>Euteleostomi</taxon>
        <taxon>Actinopterygii</taxon>
        <taxon>Neopterygii</taxon>
        <taxon>Teleostei</taxon>
        <taxon>Anguilliformes</taxon>
        <taxon>Anguillidae</taxon>
        <taxon>Anguilla</taxon>
    </lineage>
</organism>